<evidence type="ECO:0000256" key="1">
    <source>
        <dbReference type="SAM" id="Phobius"/>
    </source>
</evidence>
<keyword evidence="1" id="KW-0812">Transmembrane</keyword>
<evidence type="ECO:0000313" key="2">
    <source>
        <dbReference type="EMBL" id="CAD29996.1"/>
    </source>
</evidence>
<dbReference type="EMBL" id="AJ457968">
    <property type="protein sequence ID" value="CAD29996.1"/>
    <property type="molecule type" value="Genomic_DNA"/>
</dbReference>
<keyword evidence="1" id="KW-0472">Membrane</keyword>
<dbReference type="Pfam" id="PF10129">
    <property type="entry name" value="OpgC_C"/>
    <property type="match status" value="1"/>
</dbReference>
<keyword evidence="1" id="KW-1133">Transmembrane helix</keyword>
<organism evidence="2">
    <name type="scientific">Polymyxa graminis</name>
    <dbReference type="NCBI Taxonomy" id="70182"/>
    <lineage>
        <taxon>Eukaryota</taxon>
        <taxon>Sar</taxon>
        <taxon>Rhizaria</taxon>
        <taxon>Endomyxa</taxon>
        <taxon>Phytomyxea</taxon>
        <taxon>Plasmodiophorida</taxon>
        <taxon>Plasmodiophoridae</taxon>
        <taxon>Polymyxa</taxon>
    </lineage>
</organism>
<protein>
    <submittedName>
        <fullName evidence="2">Uncharacterized protein</fullName>
    </submittedName>
</protein>
<name>Q8T322_9EUKA</name>
<proteinExistence type="predicted"/>
<feature type="non-terminal residue" evidence="2">
    <location>
        <position position="1"/>
    </location>
</feature>
<feature type="transmembrane region" description="Helical" evidence="1">
    <location>
        <begin position="95"/>
        <end position="114"/>
    </location>
</feature>
<dbReference type="PANTHER" id="PTHR38592:SF3">
    <property type="entry name" value="BLL4819 PROTEIN"/>
    <property type="match status" value="1"/>
</dbReference>
<reference evidence="2" key="1">
    <citation type="journal article" date="2002" name="J. Phytopathol.">
        <title>Subtractive Cloning of DNA from Polymyxa graminis - an obligate parasitic plasmodiophorid.</title>
        <authorList>
            <person name="Subr Z.W."/>
            <person name="Kastirr U."/>
            <person name="Kuehne T."/>
        </authorList>
    </citation>
    <scope>NUCLEOTIDE SEQUENCE</scope>
</reference>
<feature type="non-terminal residue" evidence="2">
    <location>
        <position position="149"/>
    </location>
</feature>
<dbReference type="AlphaFoldDB" id="Q8T322"/>
<dbReference type="PANTHER" id="PTHR38592">
    <property type="entry name" value="BLL4819 PROTEIN"/>
    <property type="match status" value="1"/>
</dbReference>
<sequence>IPLPGRIPSSSAFGRRLPAIRTGRDDSRSASEFWRFGSRLAAWSHHAERQDQPCSVPLRAHRCVCLPGGPADAQRLVRTSMAGLFAGHQVRPESLPVFCVGIFLSFVAHFIVMLSSVPVLAQISVSLGGIVIMTVVAYYVSWSKKQDRI</sequence>
<feature type="transmembrane region" description="Helical" evidence="1">
    <location>
        <begin position="120"/>
        <end position="140"/>
    </location>
</feature>
<accession>Q8T322</accession>
<dbReference type="InterPro" id="IPR014550">
    <property type="entry name" value="UCP028704_OpgC"/>
</dbReference>